<dbReference type="Pfam" id="PF13516">
    <property type="entry name" value="LRR_6"/>
    <property type="match status" value="1"/>
</dbReference>
<dbReference type="SUPFAM" id="SSF52047">
    <property type="entry name" value="RNI-like"/>
    <property type="match status" value="1"/>
</dbReference>
<comment type="caution">
    <text evidence="4">The sequence shown here is derived from an EMBL/GenBank/DDBJ whole genome shotgun (WGS) entry which is preliminary data.</text>
</comment>
<dbReference type="GO" id="GO:0048471">
    <property type="term" value="C:perinuclear region of cytoplasm"/>
    <property type="evidence" value="ECO:0007669"/>
    <property type="project" value="TreeGrafter"/>
</dbReference>
<dbReference type="InterPro" id="IPR032675">
    <property type="entry name" value="LRR_dom_sf"/>
</dbReference>
<dbReference type="PANTHER" id="PTHR24113:SF12">
    <property type="entry name" value="RAN GTPASE-ACTIVATING PROTEIN 1"/>
    <property type="match status" value="1"/>
</dbReference>
<dbReference type="GO" id="GO:0005829">
    <property type="term" value="C:cytosol"/>
    <property type="evidence" value="ECO:0007669"/>
    <property type="project" value="TreeGrafter"/>
</dbReference>
<dbReference type="GO" id="GO:0006913">
    <property type="term" value="P:nucleocytoplasmic transport"/>
    <property type="evidence" value="ECO:0007669"/>
    <property type="project" value="TreeGrafter"/>
</dbReference>
<dbReference type="GO" id="GO:0031267">
    <property type="term" value="F:small GTPase binding"/>
    <property type="evidence" value="ECO:0007669"/>
    <property type="project" value="TreeGrafter"/>
</dbReference>
<sequence length="476" mass="52466">MTRPEFDQVGRVGELVLPPELMRRVALFIPDVATFFSFLETYDSAGILGDLGMIRILGESCLYEKLWPDLHVGTRPESPRASQMLVVAKHYSHFALSGVVDVAWMQELCRVAPATDLHATDIRPAWKEAMEPFVDALAKLPLTRATFSIPRSEIWVPFLPRLCDSLRSLRFTFHDHTGLQPSQLGTLLEFVCGSSQITNLTLENDPFSPLHVVTTAMVGHLTKWFHLAPVTHFRVGQWQLAEVDPSALTSLYDAWATCSTLEALVVVETKLLHLEAFPHPLPMATVQLIDCDLSLDAMNAFGLALHESNVESLSISHRETFKGASSGHVVRGIRNHLGNSFGFARCLHRVVLSGLKCRDKGCVHLAAILSSTPIRHLDLSRNHITDIGAAAMSLHLRAAPCLKDLVMDGNCLTVVGALDLARAAVARNLSSLSITNNQYDLSDVDALKVVAQQHGNALRLSYKSTTSSKFFKRLPT</sequence>
<gene>
    <name evidence="4" type="ORF">DYB32_010429</name>
</gene>
<evidence type="ECO:0000256" key="3">
    <source>
        <dbReference type="ARBA" id="ARBA00022737"/>
    </source>
</evidence>
<protein>
    <recommendedName>
        <fullName evidence="6">F-box domain-containing protein</fullName>
    </recommendedName>
</protein>
<keyword evidence="2" id="KW-0433">Leucine-rich repeat</keyword>
<dbReference type="Proteomes" id="UP000285060">
    <property type="component" value="Unassembled WGS sequence"/>
</dbReference>
<name>A0A3R6VE10_9STRA</name>
<evidence type="ECO:0000256" key="1">
    <source>
        <dbReference type="ARBA" id="ARBA00022468"/>
    </source>
</evidence>
<keyword evidence="1" id="KW-0343">GTPase activation</keyword>
<dbReference type="InterPro" id="IPR001611">
    <property type="entry name" value="Leu-rich_rpt"/>
</dbReference>
<evidence type="ECO:0000313" key="4">
    <source>
        <dbReference type="EMBL" id="RHY18799.1"/>
    </source>
</evidence>
<dbReference type="EMBL" id="QUSY01003090">
    <property type="protein sequence ID" value="RHY18799.1"/>
    <property type="molecule type" value="Genomic_DNA"/>
</dbReference>
<evidence type="ECO:0000313" key="5">
    <source>
        <dbReference type="Proteomes" id="UP000285060"/>
    </source>
</evidence>
<evidence type="ECO:0008006" key="6">
    <source>
        <dbReference type="Google" id="ProtNLM"/>
    </source>
</evidence>
<accession>A0A3R6VE10</accession>
<dbReference type="AlphaFoldDB" id="A0A3R6VE10"/>
<dbReference type="PANTHER" id="PTHR24113">
    <property type="entry name" value="RAN GTPASE-ACTIVATING PROTEIN 1"/>
    <property type="match status" value="1"/>
</dbReference>
<dbReference type="VEuPathDB" id="FungiDB:H310_08114"/>
<dbReference type="VEuPathDB" id="FungiDB:H310_08115"/>
<proteinExistence type="predicted"/>
<organism evidence="4 5">
    <name type="scientific">Aphanomyces invadans</name>
    <dbReference type="NCBI Taxonomy" id="157072"/>
    <lineage>
        <taxon>Eukaryota</taxon>
        <taxon>Sar</taxon>
        <taxon>Stramenopiles</taxon>
        <taxon>Oomycota</taxon>
        <taxon>Saprolegniomycetes</taxon>
        <taxon>Saprolegniales</taxon>
        <taxon>Verrucalvaceae</taxon>
        <taxon>Aphanomyces</taxon>
    </lineage>
</organism>
<reference evidence="4 5" key="1">
    <citation type="submission" date="2018-08" db="EMBL/GenBank/DDBJ databases">
        <title>Aphanomyces genome sequencing and annotation.</title>
        <authorList>
            <person name="Minardi D."/>
            <person name="Oidtmann B."/>
            <person name="Van Der Giezen M."/>
            <person name="Studholme D.J."/>
        </authorList>
    </citation>
    <scope>NUCLEOTIDE SEQUENCE [LARGE SCALE GENOMIC DNA]</scope>
    <source>
        <strain evidence="4 5">NJM0002</strain>
    </source>
</reference>
<dbReference type="InterPro" id="IPR027038">
    <property type="entry name" value="RanGap"/>
</dbReference>
<dbReference type="GO" id="GO:0005634">
    <property type="term" value="C:nucleus"/>
    <property type="evidence" value="ECO:0007669"/>
    <property type="project" value="TreeGrafter"/>
</dbReference>
<keyword evidence="5" id="KW-1185">Reference proteome</keyword>
<keyword evidence="3" id="KW-0677">Repeat</keyword>
<evidence type="ECO:0000256" key="2">
    <source>
        <dbReference type="ARBA" id="ARBA00022614"/>
    </source>
</evidence>
<dbReference type="GO" id="GO:0005096">
    <property type="term" value="F:GTPase activator activity"/>
    <property type="evidence" value="ECO:0007669"/>
    <property type="project" value="UniProtKB-KW"/>
</dbReference>
<dbReference type="Gene3D" id="3.80.10.10">
    <property type="entry name" value="Ribonuclease Inhibitor"/>
    <property type="match status" value="1"/>
</dbReference>